<dbReference type="RefSeq" id="XP_021100126.1">
    <property type="nucleotide sequence ID" value="XM_021244467.1"/>
</dbReference>
<evidence type="ECO:0000256" key="2">
    <source>
        <dbReference type="ARBA" id="ARBA00004536"/>
    </source>
</evidence>
<feature type="region of interest" description="Disordered" evidence="9">
    <location>
        <begin position="160"/>
        <end position="261"/>
    </location>
</feature>
<feature type="coiled-coil region" evidence="8">
    <location>
        <begin position="27"/>
        <end position="86"/>
    </location>
</feature>
<evidence type="ECO:0000256" key="8">
    <source>
        <dbReference type="SAM" id="Coils"/>
    </source>
</evidence>
<dbReference type="InterPro" id="IPR019359">
    <property type="entry name" value="CCDC85"/>
</dbReference>
<evidence type="ECO:0000256" key="5">
    <source>
        <dbReference type="ARBA" id="ARBA00022473"/>
    </source>
</evidence>
<feature type="coiled-coil region" evidence="8">
    <location>
        <begin position="119"/>
        <end position="146"/>
    </location>
</feature>
<evidence type="ECO:0000256" key="3">
    <source>
        <dbReference type="ARBA" id="ARBA00009052"/>
    </source>
</evidence>
<evidence type="ECO:0000256" key="4">
    <source>
        <dbReference type="ARBA" id="ARBA00022427"/>
    </source>
</evidence>
<evidence type="ECO:0000313" key="10">
    <source>
        <dbReference type="Proteomes" id="UP000694906"/>
    </source>
</evidence>
<feature type="compositionally biased region" description="Low complexity" evidence="9">
    <location>
        <begin position="176"/>
        <end position="187"/>
    </location>
</feature>
<dbReference type="Proteomes" id="UP000694906">
    <property type="component" value="Unplaced"/>
</dbReference>
<keyword evidence="4" id="KW-0796">Tight junction</keyword>
<feature type="compositionally biased region" description="Polar residues" evidence="9">
    <location>
        <begin position="361"/>
        <end position="378"/>
    </location>
</feature>
<proteinExistence type="inferred from homology"/>
<keyword evidence="7 8" id="KW-0175">Coiled coil</keyword>
<protein>
    <submittedName>
        <fullName evidence="11">Coiled-coil domain-containing protein 85C isoform X4</fullName>
    </submittedName>
</protein>
<dbReference type="GO" id="GO:0005912">
    <property type="term" value="C:adherens junction"/>
    <property type="evidence" value="ECO:0007669"/>
    <property type="project" value="UniProtKB-SubCell"/>
</dbReference>
<accession>A0AAX6RTR3</accession>
<keyword evidence="5" id="KW-0217">Developmental protein</keyword>
<comment type="subcellular location">
    <subcellularLocation>
        <location evidence="2">Cell junction</location>
        <location evidence="2">Adherens junction</location>
    </subcellularLocation>
    <subcellularLocation>
        <location evidence="1">Cell junction</location>
        <location evidence="1">Tight junction</location>
    </subcellularLocation>
</comment>
<dbReference type="CTD" id="317762"/>
<gene>
    <name evidence="11" type="primary">Ccdc85c</name>
</gene>
<reference evidence="11" key="1">
    <citation type="submission" date="2025-08" db="UniProtKB">
        <authorList>
            <consortium name="RefSeq"/>
        </authorList>
    </citation>
    <scope>IDENTIFICATION</scope>
</reference>
<keyword evidence="10" id="KW-1185">Reference proteome</keyword>
<evidence type="ECO:0000313" key="11">
    <source>
        <dbReference type="RefSeq" id="XP_021100126.1"/>
    </source>
</evidence>
<feature type="region of interest" description="Disordered" evidence="9">
    <location>
        <begin position="359"/>
        <end position="378"/>
    </location>
</feature>
<evidence type="ECO:0000256" key="6">
    <source>
        <dbReference type="ARBA" id="ARBA00022949"/>
    </source>
</evidence>
<dbReference type="GO" id="GO:0005923">
    <property type="term" value="C:bicellular tight junction"/>
    <property type="evidence" value="ECO:0007669"/>
    <property type="project" value="UniProtKB-SubCell"/>
</dbReference>
<evidence type="ECO:0000256" key="9">
    <source>
        <dbReference type="SAM" id="MobiDB-lite"/>
    </source>
</evidence>
<sequence length="378" mass="41368">MAKPPATAAAAEELSQVPDEELLRWSKEELARRLRRAEGEKVGLMLEHGGLMRDVNRRLQQHLLEIRGLKDVNQRLQDDNQELRELCCFLDDDRQKGRKLAREWQRFGRHAAGAVWHEVARSQQKLRELEARQEALLRENLELKELVLLLDEERAALAATGGAGGGGAGSRSSIDSQASLSGPLAAAGGSGARDVGDGSSTSSAGSGGSPDHHHHVPPALLPPGPHKAPDGKAGATHRSLDDLSAPPHHRSIPNGLHDPSCTYTRQLETKVKLLEGDKLLPQAGSGEFRTLRKGFSPYHSESQLSSLLPYPDSLQNVLEVHENLDRQLQDSCEEDLSEKEKAIVREMCNVVWRKLGDAASSKPSIRQHLSGNQFKGPL</sequence>
<dbReference type="PANTHER" id="PTHR13546">
    <property type="entry name" value="RE60986P"/>
    <property type="match status" value="1"/>
</dbReference>
<evidence type="ECO:0000256" key="1">
    <source>
        <dbReference type="ARBA" id="ARBA00004435"/>
    </source>
</evidence>
<evidence type="ECO:0000256" key="7">
    <source>
        <dbReference type="ARBA" id="ARBA00023054"/>
    </source>
</evidence>
<keyword evidence="6" id="KW-0965">Cell junction</keyword>
<comment type="similarity">
    <text evidence="3">Belongs to the CCDC85 family.</text>
</comment>
<name>A0AAX6RTR3_HETGA</name>
<organism evidence="10 11">
    <name type="scientific">Heterocephalus glaber</name>
    <name type="common">Naked mole rat</name>
    <dbReference type="NCBI Taxonomy" id="10181"/>
    <lineage>
        <taxon>Eukaryota</taxon>
        <taxon>Metazoa</taxon>
        <taxon>Chordata</taxon>
        <taxon>Craniata</taxon>
        <taxon>Vertebrata</taxon>
        <taxon>Euteleostomi</taxon>
        <taxon>Mammalia</taxon>
        <taxon>Eutheria</taxon>
        <taxon>Euarchontoglires</taxon>
        <taxon>Glires</taxon>
        <taxon>Rodentia</taxon>
        <taxon>Hystricomorpha</taxon>
        <taxon>Bathyergidae</taxon>
        <taxon>Heterocephalus</taxon>
    </lineage>
</organism>
<dbReference type="PANTHER" id="PTHR13546:SF14">
    <property type="entry name" value="COILED-COIL DOMAIN-CONTAINING PROTEIN 85C"/>
    <property type="match status" value="1"/>
</dbReference>
<dbReference type="Pfam" id="PF10226">
    <property type="entry name" value="CCDC85"/>
    <property type="match status" value="1"/>
</dbReference>
<dbReference type="GeneID" id="101709661"/>
<dbReference type="AlphaFoldDB" id="A0AAX6RTR3"/>